<reference evidence="1 2" key="1">
    <citation type="journal article" date="2004" name="Int. J. Syst. Evol. Microbiol.">
        <title>Kaistella koreensis gen. nov., sp. nov., a novel member of the Chryseobacterium-Bergeyella-Riemerella branch.</title>
        <authorList>
            <person name="Kim M.K."/>
            <person name="Im W.T."/>
            <person name="Shin Y.K."/>
            <person name="Lim J.H."/>
            <person name="Kim S.H."/>
            <person name="Lee B.C."/>
            <person name="Park M.Y."/>
            <person name="Lee K.Y."/>
            <person name="Lee S.T."/>
        </authorList>
    </citation>
    <scope>NUCLEOTIDE SEQUENCE [LARGE SCALE GENOMIC DNA]</scope>
    <source>
        <strain evidence="1 2">CCUG 49689</strain>
    </source>
</reference>
<name>A0A0J7J2V4_9FLAO</name>
<evidence type="ECO:0000313" key="1">
    <source>
        <dbReference type="EMBL" id="KMQ72733.1"/>
    </source>
</evidence>
<dbReference type="EMBL" id="LFNG01000001">
    <property type="protein sequence ID" value="KMQ72733.1"/>
    <property type="molecule type" value="Genomic_DNA"/>
</dbReference>
<organism evidence="1 2">
    <name type="scientific">Chryseobacterium koreense CCUG 49689</name>
    <dbReference type="NCBI Taxonomy" id="1304281"/>
    <lineage>
        <taxon>Bacteria</taxon>
        <taxon>Pseudomonadati</taxon>
        <taxon>Bacteroidota</taxon>
        <taxon>Flavobacteriia</taxon>
        <taxon>Flavobacteriales</taxon>
        <taxon>Weeksellaceae</taxon>
        <taxon>Chryseobacterium group</taxon>
        <taxon>Chryseobacterium</taxon>
    </lineage>
</organism>
<dbReference type="Proteomes" id="UP000035900">
    <property type="component" value="Unassembled WGS sequence"/>
</dbReference>
<sequence length="101" mass="11969">MISCIALFDFDLKKVLRINNAKLTCYSSYRKCAKFDLQADLMKLSVEFFYKMMFSFLVYRILCLSKMSEASYLPAANRVKLKNITKFKKNFVWLCKNFLSK</sequence>
<proteinExistence type="predicted"/>
<keyword evidence="2" id="KW-1185">Reference proteome</keyword>
<dbReference type="AlphaFoldDB" id="A0A0J7J2V4"/>
<comment type="caution">
    <text evidence="1">The sequence shown here is derived from an EMBL/GenBank/DDBJ whole genome shotgun (WGS) entry which is preliminary data.</text>
</comment>
<protein>
    <submittedName>
        <fullName evidence="1">Uncharacterized protein</fullName>
    </submittedName>
</protein>
<accession>A0A0J7J2V4</accession>
<evidence type="ECO:0000313" key="2">
    <source>
        <dbReference type="Proteomes" id="UP000035900"/>
    </source>
</evidence>
<gene>
    <name evidence="1" type="ORF">ACM44_01190</name>
</gene>